<sequence length="356" mass="39317">MQQNPIIGTLLHAVGGVSASTCYVPFQKVKQWNWNSYWLVQATFAWFIFPLIIGYITVPDLWEVFLESPSEVVFNAFLLGTIYGFGGMCFGYAIKEIGYSLTYTISIGISAILGTIVPLIMHGELISKFHEPGGNIIYFGMFVSLIGISLCGVSGYRKEKDLKALNLETTDQPSFNMKKGFILTLIAGVLSAVFGISLEVGAPIAEIAGQHGAGYFEGNANLMLSTMGAFATNLVWFVVVGIKQKTLKEIVDVKGLGSKTIGKNFFMSIVSGALWYGQFFFYNIAHVRMGDFKFASWVIHMSMLIFFSYILGILMQEWSQVSKRTYNTLLFALAVLIASFLIMTYGSSMETFAVGH</sequence>
<evidence type="ECO:0000313" key="11">
    <source>
        <dbReference type="Proteomes" id="UP000179797"/>
    </source>
</evidence>
<gene>
    <name evidence="10" type="ORF">NH26_09110</name>
</gene>
<feature type="transmembrane region" description="Helical" evidence="9">
    <location>
        <begin position="181"/>
        <end position="202"/>
    </location>
</feature>
<dbReference type="Pfam" id="PF06379">
    <property type="entry name" value="RhaT"/>
    <property type="match status" value="1"/>
</dbReference>
<feature type="transmembrane region" description="Helical" evidence="9">
    <location>
        <begin position="263"/>
        <end position="282"/>
    </location>
</feature>
<evidence type="ECO:0000256" key="1">
    <source>
        <dbReference type="ARBA" id="ARBA00022448"/>
    </source>
</evidence>
<dbReference type="GO" id="GO:0015153">
    <property type="term" value="F:rhamnose transmembrane transporter activity"/>
    <property type="evidence" value="ECO:0007669"/>
    <property type="project" value="InterPro"/>
</dbReference>
<evidence type="ECO:0000256" key="7">
    <source>
        <dbReference type="ARBA" id="ARBA00022989"/>
    </source>
</evidence>
<reference evidence="10 11" key="1">
    <citation type="journal article" date="2012" name="Int. J. Syst. Evol. Microbiol.">
        <title>Flammeovirga pacifica sp. nov., isolated from deep-sea sediment.</title>
        <authorList>
            <person name="Xu H."/>
            <person name="Fu Y."/>
            <person name="Yang N."/>
            <person name="Ding Z."/>
            <person name="Lai Q."/>
            <person name="Zeng R."/>
        </authorList>
    </citation>
    <scope>NUCLEOTIDE SEQUENCE [LARGE SCALE GENOMIC DNA]</scope>
    <source>
        <strain evidence="11">DSM 24597 / LMG 26175 / WPAGA1</strain>
    </source>
</reference>
<evidence type="ECO:0000256" key="9">
    <source>
        <dbReference type="SAM" id="Phobius"/>
    </source>
</evidence>
<dbReference type="OrthoDB" id="9790043at2"/>
<keyword evidence="2" id="KW-1003">Cell membrane</keyword>
<evidence type="ECO:0000313" key="10">
    <source>
        <dbReference type="EMBL" id="OHX66503.1"/>
    </source>
</evidence>
<evidence type="ECO:0000256" key="8">
    <source>
        <dbReference type="ARBA" id="ARBA00023136"/>
    </source>
</evidence>
<feature type="transmembrane region" description="Helical" evidence="9">
    <location>
        <begin position="294"/>
        <end position="314"/>
    </location>
</feature>
<dbReference type="AlphaFoldDB" id="A0A1S1Z000"/>
<keyword evidence="4" id="KW-0762">Sugar transport</keyword>
<dbReference type="GO" id="GO:0015293">
    <property type="term" value="F:symporter activity"/>
    <property type="evidence" value="ECO:0007669"/>
    <property type="project" value="UniProtKB-KW"/>
</dbReference>
<feature type="transmembrane region" description="Helical" evidence="9">
    <location>
        <begin position="101"/>
        <end position="121"/>
    </location>
</feature>
<feature type="transmembrane region" description="Helical" evidence="9">
    <location>
        <begin position="222"/>
        <end position="242"/>
    </location>
</feature>
<keyword evidence="5 9" id="KW-0812">Transmembrane</keyword>
<dbReference type="InterPro" id="IPR004673">
    <property type="entry name" value="L-rhamnose-proton_sym_RhaT"/>
</dbReference>
<dbReference type="RefSeq" id="WP_044221544.1">
    <property type="nucleotide sequence ID" value="NZ_JRYR02000001.1"/>
</dbReference>
<feature type="transmembrane region" description="Helical" evidence="9">
    <location>
        <begin position="136"/>
        <end position="156"/>
    </location>
</feature>
<feature type="transmembrane region" description="Helical" evidence="9">
    <location>
        <begin position="38"/>
        <end position="58"/>
    </location>
</feature>
<evidence type="ECO:0000256" key="2">
    <source>
        <dbReference type="ARBA" id="ARBA00022475"/>
    </source>
</evidence>
<dbReference type="Proteomes" id="UP000179797">
    <property type="component" value="Unassembled WGS sequence"/>
</dbReference>
<proteinExistence type="predicted"/>
<organism evidence="10 11">
    <name type="scientific">Flammeovirga pacifica</name>
    <dbReference type="NCBI Taxonomy" id="915059"/>
    <lineage>
        <taxon>Bacteria</taxon>
        <taxon>Pseudomonadati</taxon>
        <taxon>Bacteroidota</taxon>
        <taxon>Cytophagia</taxon>
        <taxon>Cytophagales</taxon>
        <taxon>Flammeovirgaceae</taxon>
        <taxon>Flammeovirga</taxon>
    </lineage>
</organism>
<evidence type="ECO:0000256" key="6">
    <source>
        <dbReference type="ARBA" id="ARBA00022847"/>
    </source>
</evidence>
<feature type="transmembrane region" description="Helical" evidence="9">
    <location>
        <begin position="326"/>
        <end position="346"/>
    </location>
</feature>
<keyword evidence="7 9" id="KW-1133">Transmembrane helix</keyword>
<evidence type="ECO:0000256" key="4">
    <source>
        <dbReference type="ARBA" id="ARBA00022597"/>
    </source>
</evidence>
<dbReference type="GO" id="GO:0016020">
    <property type="term" value="C:membrane"/>
    <property type="evidence" value="ECO:0007669"/>
    <property type="project" value="InterPro"/>
</dbReference>
<keyword evidence="8 9" id="KW-0472">Membrane</keyword>
<keyword evidence="11" id="KW-1185">Reference proteome</keyword>
<evidence type="ECO:0008006" key="12">
    <source>
        <dbReference type="Google" id="ProtNLM"/>
    </source>
</evidence>
<keyword evidence="6" id="KW-0769">Symport</keyword>
<evidence type="ECO:0000256" key="5">
    <source>
        <dbReference type="ARBA" id="ARBA00022692"/>
    </source>
</evidence>
<keyword evidence="1" id="KW-0813">Transport</keyword>
<accession>A0A1S1Z000</accession>
<dbReference type="EMBL" id="JRYR02000001">
    <property type="protein sequence ID" value="OHX66503.1"/>
    <property type="molecule type" value="Genomic_DNA"/>
</dbReference>
<protein>
    <recommendedName>
        <fullName evidence="12">Rhamnose:proton symporter</fullName>
    </recommendedName>
</protein>
<feature type="transmembrane region" description="Helical" evidence="9">
    <location>
        <begin position="6"/>
        <end position="26"/>
    </location>
</feature>
<name>A0A1S1Z000_FLAPC</name>
<dbReference type="STRING" id="915059.NH26_09110"/>
<feature type="transmembrane region" description="Helical" evidence="9">
    <location>
        <begin position="73"/>
        <end position="94"/>
    </location>
</feature>
<comment type="caution">
    <text evidence="10">The sequence shown here is derived from an EMBL/GenBank/DDBJ whole genome shotgun (WGS) entry which is preliminary data.</text>
</comment>
<keyword evidence="3" id="KW-0997">Cell inner membrane</keyword>
<evidence type="ECO:0000256" key="3">
    <source>
        <dbReference type="ARBA" id="ARBA00022519"/>
    </source>
</evidence>